<name>A0A0P1IDS5_9RHOB</name>
<dbReference type="RefSeq" id="WP_233488331.1">
    <property type="nucleotide sequence ID" value="NZ_CYTW01000004.1"/>
</dbReference>
<dbReference type="PANTHER" id="PTHR43283:SF3">
    <property type="entry name" value="BETA-LACTAMASE FAMILY PROTEIN (AFU_ORTHOLOGUE AFUA_5G07500)"/>
    <property type="match status" value="1"/>
</dbReference>
<dbReference type="Pfam" id="PF00144">
    <property type="entry name" value="Beta-lactamase"/>
    <property type="match status" value="1"/>
</dbReference>
<evidence type="ECO:0000313" key="2">
    <source>
        <dbReference type="EMBL" id="CUK07533.1"/>
    </source>
</evidence>
<protein>
    <submittedName>
        <fullName evidence="2">Esterase EstB</fullName>
        <ecNumber evidence="2">3.1.1.-</ecNumber>
    </submittedName>
</protein>
<dbReference type="InterPro" id="IPR001466">
    <property type="entry name" value="Beta-lactam-related"/>
</dbReference>
<gene>
    <name evidence="2" type="primary">estB_2</name>
    <name evidence="2" type="ORF">PH7735_03128</name>
</gene>
<sequence>MMNTVDPATQGFDAGRLDWIRSWMDRYVAERKFAGSSMLVARGGDEVFFHATGERSLEENLPFQRDTVARIYSMTKPVTSVALMMLAEKGLCHLDAPVSNFIPAFSEMRALVPGATDIDQTEAAAVPTLHQLLTHTSGLSYPFNPGVLPKAMDAQDLIFRANQGPLAPLVEQLAALPLAFQPGSRWEYSVGIDVVGHVVEILSGKPLDQFFAEEILGPLGMNDTAFSVPEGSKDRFASLYTPLEGDAMALNSASTGRETLRMVDCADGSPFLAADTYSGGGGLVGTIDDYMRFAEMLRQGGALDGQRLLSSNTVEFMLSNHLPGDIASMGPQSFAEQPMDGMGFGLGGAVVLDAARARTPGSVGDFSWGGMASTFFWVDRAKDLSVVFFTQLSPSSSYPARAELKALIHAAMTA</sequence>
<dbReference type="Proteomes" id="UP000051870">
    <property type="component" value="Unassembled WGS sequence"/>
</dbReference>
<reference evidence="3" key="1">
    <citation type="submission" date="2015-09" db="EMBL/GenBank/DDBJ databases">
        <authorList>
            <person name="Rodrigo-Torres Lidia"/>
            <person name="Arahal R.David."/>
        </authorList>
    </citation>
    <scope>NUCLEOTIDE SEQUENCE [LARGE SCALE GENOMIC DNA]</scope>
    <source>
        <strain evidence="3">CECT 7735</strain>
    </source>
</reference>
<dbReference type="GeneID" id="83882117"/>
<organism evidence="2 3">
    <name type="scientific">Shimia thalassica</name>
    <dbReference type="NCBI Taxonomy" id="1715693"/>
    <lineage>
        <taxon>Bacteria</taxon>
        <taxon>Pseudomonadati</taxon>
        <taxon>Pseudomonadota</taxon>
        <taxon>Alphaproteobacteria</taxon>
        <taxon>Rhodobacterales</taxon>
        <taxon>Roseobacteraceae</taxon>
    </lineage>
</organism>
<dbReference type="STRING" id="1715693.PH7735_03128"/>
<accession>A0A0P1IDS5</accession>
<feature type="domain" description="Beta-lactamase-related" evidence="1">
    <location>
        <begin position="21"/>
        <end position="408"/>
    </location>
</feature>
<keyword evidence="3" id="KW-1185">Reference proteome</keyword>
<dbReference type="EMBL" id="CYTW01000004">
    <property type="protein sequence ID" value="CUK07533.1"/>
    <property type="molecule type" value="Genomic_DNA"/>
</dbReference>
<evidence type="ECO:0000313" key="3">
    <source>
        <dbReference type="Proteomes" id="UP000051870"/>
    </source>
</evidence>
<dbReference type="Gene3D" id="3.40.710.10">
    <property type="entry name" value="DD-peptidase/beta-lactamase superfamily"/>
    <property type="match status" value="1"/>
</dbReference>
<evidence type="ECO:0000259" key="1">
    <source>
        <dbReference type="Pfam" id="PF00144"/>
    </source>
</evidence>
<dbReference type="AlphaFoldDB" id="A0A0P1IDS5"/>
<dbReference type="EC" id="3.1.1.-" evidence="2"/>
<proteinExistence type="predicted"/>
<dbReference type="GO" id="GO:0016787">
    <property type="term" value="F:hydrolase activity"/>
    <property type="evidence" value="ECO:0007669"/>
    <property type="project" value="UniProtKB-KW"/>
</dbReference>
<dbReference type="InterPro" id="IPR050789">
    <property type="entry name" value="Diverse_Enzym_Activities"/>
</dbReference>
<dbReference type="PANTHER" id="PTHR43283">
    <property type="entry name" value="BETA-LACTAMASE-RELATED"/>
    <property type="match status" value="1"/>
</dbReference>
<dbReference type="SUPFAM" id="SSF56601">
    <property type="entry name" value="beta-lactamase/transpeptidase-like"/>
    <property type="match status" value="1"/>
</dbReference>
<dbReference type="InterPro" id="IPR012338">
    <property type="entry name" value="Beta-lactam/transpept-like"/>
</dbReference>
<keyword evidence="2" id="KW-0378">Hydrolase</keyword>